<feature type="compositionally biased region" description="Low complexity" evidence="1">
    <location>
        <begin position="233"/>
        <end position="248"/>
    </location>
</feature>
<dbReference type="Proteomes" id="UP000266841">
    <property type="component" value="Unassembled WGS sequence"/>
</dbReference>
<feature type="compositionally biased region" description="Polar residues" evidence="1">
    <location>
        <begin position="249"/>
        <end position="265"/>
    </location>
</feature>
<evidence type="ECO:0000256" key="1">
    <source>
        <dbReference type="SAM" id="MobiDB-lite"/>
    </source>
</evidence>
<sequence>MVCLFGKLAECGGSSPHLTRRLVAQSATYNPTYEAPACLNVGSSCDSGALVEGVKSFEQNYPNTLYSTCADTSESVYQQDEYINSVAVRSKDGGVMRAGNPLELVVNVNTATSVTGRGREDAKQTLHVFYASEHYVFRVEPHAQEHAQDSPPTQTPTASLETLTDPPTHEKSDFRFVCANSMTEALTQCLNNPECPTGRECSDGTNFYPIHCSDCPFECLPSPSATPTNDITSSPSLSPVSSEPTSSPQTFEPTRTTPIASTSFPTAMLPGSSVLTSKPTLEVDEDDAYIAGGGHDSTGEDLDDDYDYVTMGDDNADFDILVYDDDGVGVNEDDSVLKAEPSESPSNLPSDAPTTPLEELRLYDKVPPNEEDSAGASKLLALGCFLASILMTTWI</sequence>
<proteinExistence type="predicted"/>
<name>K0RAL8_THAOC</name>
<feature type="compositionally biased region" description="Polar residues" evidence="1">
    <location>
        <begin position="343"/>
        <end position="353"/>
    </location>
</feature>
<protein>
    <submittedName>
        <fullName evidence="2">Uncharacterized protein</fullName>
    </submittedName>
</protein>
<comment type="caution">
    <text evidence="2">The sequence shown here is derived from an EMBL/GenBank/DDBJ whole genome shotgun (WGS) entry which is preliminary data.</text>
</comment>
<dbReference type="EMBL" id="AGNL01044107">
    <property type="protein sequence ID" value="EJK50220.1"/>
    <property type="molecule type" value="Genomic_DNA"/>
</dbReference>
<dbReference type="AlphaFoldDB" id="K0RAL8"/>
<feature type="region of interest" description="Disordered" evidence="1">
    <location>
        <begin position="331"/>
        <end position="357"/>
    </location>
</feature>
<organism evidence="2 3">
    <name type="scientific">Thalassiosira oceanica</name>
    <name type="common">Marine diatom</name>
    <dbReference type="NCBI Taxonomy" id="159749"/>
    <lineage>
        <taxon>Eukaryota</taxon>
        <taxon>Sar</taxon>
        <taxon>Stramenopiles</taxon>
        <taxon>Ochrophyta</taxon>
        <taxon>Bacillariophyta</taxon>
        <taxon>Coscinodiscophyceae</taxon>
        <taxon>Thalassiosirophycidae</taxon>
        <taxon>Thalassiosirales</taxon>
        <taxon>Thalassiosiraceae</taxon>
        <taxon>Thalassiosira</taxon>
    </lineage>
</organism>
<dbReference type="eggNOG" id="KOG3178">
    <property type="taxonomic scope" value="Eukaryota"/>
</dbReference>
<accession>K0RAL8</accession>
<gene>
    <name evidence="2" type="ORF">THAOC_30837</name>
</gene>
<feature type="region of interest" description="Disordered" evidence="1">
    <location>
        <begin position="226"/>
        <end position="280"/>
    </location>
</feature>
<feature type="region of interest" description="Disordered" evidence="1">
    <location>
        <begin position="143"/>
        <end position="168"/>
    </location>
</feature>
<reference evidence="2 3" key="1">
    <citation type="journal article" date="2012" name="Genome Biol.">
        <title>Genome and low-iron response of an oceanic diatom adapted to chronic iron limitation.</title>
        <authorList>
            <person name="Lommer M."/>
            <person name="Specht M."/>
            <person name="Roy A.S."/>
            <person name="Kraemer L."/>
            <person name="Andreson R."/>
            <person name="Gutowska M.A."/>
            <person name="Wolf J."/>
            <person name="Bergner S.V."/>
            <person name="Schilhabel M.B."/>
            <person name="Klostermeier U.C."/>
            <person name="Beiko R.G."/>
            <person name="Rosenstiel P."/>
            <person name="Hippler M."/>
            <person name="Laroche J."/>
        </authorList>
    </citation>
    <scope>NUCLEOTIDE SEQUENCE [LARGE SCALE GENOMIC DNA]</scope>
    <source>
        <strain evidence="2 3">CCMP1005</strain>
    </source>
</reference>
<keyword evidence="3" id="KW-1185">Reference proteome</keyword>
<evidence type="ECO:0000313" key="3">
    <source>
        <dbReference type="Proteomes" id="UP000266841"/>
    </source>
</evidence>
<feature type="compositionally biased region" description="Polar residues" evidence="1">
    <location>
        <begin position="150"/>
        <end position="162"/>
    </location>
</feature>
<evidence type="ECO:0000313" key="2">
    <source>
        <dbReference type="EMBL" id="EJK50220.1"/>
    </source>
</evidence>